<protein>
    <recommendedName>
        <fullName evidence="1">ATP-dependent DNA helicase</fullName>
        <ecNumber evidence="1">5.6.2.3</ecNumber>
    </recommendedName>
</protein>
<gene>
    <name evidence="4" type="ORF">ECPE_LOCUS5259</name>
</gene>
<comment type="cofactor">
    <cofactor evidence="1">
        <name>Mg(2+)</name>
        <dbReference type="ChEBI" id="CHEBI:18420"/>
    </cofactor>
</comment>
<keyword evidence="1" id="KW-0233">DNA recombination</keyword>
<dbReference type="GO" id="GO:0006281">
    <property type="term" value="P:DNA repair"/>
    <property type="evidence" value="ECO:0007669"/>
    <property type="project" value="UniProtKB-KW"/>
</dbReference>
<dbReference type="WBParaSite" id="ECPE_0000527101-mRNA-1">
    <property type="protein sequence ID" value="ECPE_0000527101-mRNA-1"/>
    <property type="gene ID" value="ECPE_0000527101"/>
</dbReference>
<dbReference type="Proteomes" id="UP000272942">
    <property type="component" value="Unassembled WGS sequence"/>
</dbReference>
<dbReference type="GO" id="GO:0016787">
    <property type="term" value="F:hydrolase activity"/>
    <property type="evidence" value="ECO:0007669"/>
    <property type="project" value="UniProtKB-KW"/>
</dbReference>
<keyword evidence="5" id="KW-1185">Reference proteome</keyword>
<dbReference type="Pfam" id="PF05970">
    <property type="entry name" value="PIF1"/>
    <property type="match status" value="1"/>
</dbReference>
<dbReference type="SUPFAM" id="SSF52540">
    <property type="entry name" value="P-loop containing nucleoside triphosphate hydrolases"/>
    <property type="match status" value="2"/>
</dbReference>
<comment type="catalytic activity">
    <reaction evidence="1">
        <text>ATP + H2O = ADP + phosphate + H(+)</text>
        <dbReference type="Rhea" id="RHEA:13065"/>
        <dbReference type="ChEBI" id="CHEBI:15377"/>
        <dbReference type="ChEBI" id="CHEBI:15378"/>
        <dbReference type="ChEBI" id="CHEBI:30616"/>
        <dbReference type="ChEBI" id="CHEBI:43474"/>
        <dbReference type="ChEBI" id="CHEBI:456216"/>
        <dbReference type="EC" id="5.6.2.3"/>
    </reaction>
</comment>
<name>A0A183AE74_9TREM</name>
<dbReference type="PANTHER" id="PTHR47642">
    <property type="entry name" value="ATP-DEPENDENT DNA HELICASE"/>
    <property type="match status" value="1"/>
</dbReference>
<keyword evidence="1" id="KW-0234">DNA repair</keyword>
<dbReference type="PANTHER" id="PTHR47642:SF7">
    <property type="entry name" value="ATP-DEPENDENT DNA HELICASE PIF1"/>
    <property type="match status" value="1"/>
</dbReference>
<feature type="domain" description="DNA helicase Pif1-like 2B" evidence="3">
    <location>
        <begin position="264"/>
        <end position="306"/>
    </location>
</feature>
<dbReference type="InterPro" id="IPR027417">
    <property type="entry name" value="P-loop_NTPase"/>
</dbReference>
<keyword evidence="1" id="KW-0067">ATP-binding</keyword>
<dbReference type="InterPro" id="IPR010285">
    <property type="entry name" value="DNA_helicase_pif1-like_DEAD"/>
</dbReference>
<evidence type="ECO:0000313" key="4">
    <source>
        <dbReference type="EMBL" id="VDP74994.1"/>
    </source>
</evidence>
<dbReference type="GO" id="GO:0043139">
    <property type="term" value="F:5'-3' DNA helicase activity"/>
    <property type="evidence" value="ECO:0007669"/>
    <property type="project" value="UniProtKB-EC"/>
</dbReference>
<accession>A0A183AE74</accession>
<keyword evidence="1" id="KW-0227">DNA damage</keyword>
<comment type="similarity">
    <text evidence="1">Belongs to the helicase family.</text>
</comment>
<evidence type="ECO:0000259" key="2">
    <source>
        <dbReference type="Pfam" id="PF05970"/>
    </source>
</evidence>
<keyword evidence="1" id="KW-0347">Helicase</keyword>
<evidence type="ECO:0000313" key="6">
    <source>
        <dbReference type="WBParaSite" id="ECPE_0000527101-mRNA-1"/>
    </source>
</evidence>
<dbReference type="GO" id="GO:0005524">
    <property type="term" value="F:ATP binding"/>
    <property type="evidence" value="ECO:0007669"/>
    <property type="project" value="UniProtKB-KW"/>
</dbReference>
<dbReference type="GO" id="GO:0006310">
    <property type="term" value="P:DNA recombination"/>
    <property type="evidence" value="ECO:0007669"/>
    <property type="project" value="UniProtKB-KW"/>
</dbReference>
<dbReference type="InterPro" id="IPR051055">
    <property type="entry name" value="PIF1_helicase"/>
</dbReference>
<dbReference type="GO" id="GO:0000723">
    <property type="term" value="P:telomere maintenance"/>
    <property type="evidence" value="ECO:0007669"/>
    <property type="project" value="InterPro"/>
</dbReference>
<evidence type="ECO:0000259" key="3">
    <source>
        <dbReference type="Pfam" id="PF21530"/>
    </source>
</evidence>
<reference evidence="6" key="1">
    <citation type="submission" date="2016-06" db="UniProtKB">
        <authorList>
            <consortium name="WormBaseParasite"/>
        </authorList>
    </citation>
    <scope>IDENTIFICATION</scope>
</reference>
<evidence type="ECO:0000313" key="5">
    <source>
        <dbReference type="Proteomes" id="UP000272942"/>
    </source>
</evidence>
<dbReference type="OrthoDB" id="272985at2759"/>
<keyword evidence="1" id="KW-0378">Hydrolase</keyword>
<dbReference type="Gene3D" id="3.40.50.300">
    <property type="entry name" value="P-loop containing nucleotide triphosphate hydrolases"/>
    <property type="match status" value="1"/>
</dbReference>
<dbReference type="EMBL" id="UZAN01042098">
    <property type="protein sequence ID" value="VDP74994.1"/>
    <property type="molecule type" value="Genomic_DNA"/>
</dbReference>
<feature type="domain" description="DNA helicase Pif1-like DEAD-box helicase" evidence="2">
    <location>
        <begin position="20"/>
        <end position="178"/>
    </location>
</feature>
<dbReference type="InterPro" id="IPR049163">
    <property type="entry name" value="Pif1-like_2B_dom"/>
</dbReference>
<dbReference type="AlphaFoldDB" id="A0A183AE74"/>
<dbReference type="CDD" id="cd18809">
    <property type="entry name" value="SF1_C_RecD"/>
    <property type="match status" value="1"/>
</dbReference>
<dbReference type="EC" id="5.6.2.3" evidence="1"/>
<keyword evidence="1" id="KW-0547">Nucleotide-binding</keyword>
<proteinExistence type="inferred from homology"/>
<dbReference type="Pfam" id="PF21530">
    <property type="entry name" value="Pif1_2B_dom"/>
    <property type="match status" value="1"/>
</dbReference>
<sequence>MAQLVTCTLYNAVGVLPPDCTAVTASTGTAANLIGGTTVHAFSGVGNLLSEEAGEQSDTKLQNAWLIALQQRIRSSPSIQNRWQRIRHLIIDEISMLSSAVFNRLNMIAKESIFGKEAATDETKPAFGGIQVIVFGDFYQLPPVTRSSGFRFAFESPTWSQCQFACVELLHSWRQADDPDLARLLSVVREGYCPEWANKLLRSRFLSQPSTEQTGSHINPELIPTRLCTHRDDAEAWNTRMLNALKGSPKVYRARDSSGSHSRSLDSICPVPKTLTLKVGAQVVLMRNIDTGRGLVNGARGVVERLTVDDGLPQVRFFVQRSTEPGAKSRGLLHTVQLERWNLRGESGQVVAYRRQLPLNLAWAISIHKSQGITLDKAELALSKVFECGQAYVALSRCRSLNGLRLLDWRPEVIQADPKVRAFYASLRNDPGMLKRKDILQDDRTSPMKRARIF</sequence>
<evidence type="ECO:0000256" key="1">
    <source>
        <dbReference type="RuleBase" id="RU363044"/>
    </source>
</evidence>
<organism evidence="6">
    <name type="scientific">Echinostoma caproni</name>
    <dbReference type="NCBI Taxonomy" id="27848"/>
    <lineage>
        <taxon>Eukaryota</taxon>
        <taxon>Metazoa</taxon>
        <taxon>Spiralia</taxon>
        <taxon>Lophotrochozoa</taxon>
        <taxon>Platyhelminthes</taxon>
        <taxon>Trematoda</taxon>
        <taxon>Digenea</taxon>
        <taxon>Plagiorchiida</taxon>
        <taxon>Echinostomata</taxon>
        <taxon>Echinostomatoidea</taxon>
        <taxon>Echinostomatidae</taxon>
        <taxon>Echinostoma</taxon>
    </lineage>
</organism>
<reference evidence="4 5" key="2">
    <citation type="submission" date="2018-11" db="EMBL/GenBank/DDBJ databases">
        <authorList>
            <consortium name="Pathogen Informatics"/>
        </authorList>
    </citation>
    <scope>NUCLEOTIDE SEQUENCE [LARGE SCALE GENOMIC DNA]</scope>
    <source>
        <strain evidence="4 5">Egypt</strain>
    </source>
</reference>